<dbReference type="GO" id="GO:0005506">
    <property type="term" value="F:iron ion binding"/>
    <property type="evidence" value="ECO:0007669"/>
    <property type="project" value="InterPro"/>
</dbReference>
<name>A0A9P6EHE1_9AGAR</name>
<keyword evidence="4 7" id="KW-0560">Oxidoreductase</keyword>
<comment type="caution">
    <text evidence="9">The sequence shown here is derived from an EMBL/GenBank/DDBJ whole genome shotgun (WGS) entry which is preliminary data.</text>
</comment>
<feature type="binding site" description="axial binding residue" evidence="6">
    <location>
        <position position="449"/>
    </location>
    <ligand>
        <name>heme</name>
        <dbReference type="ChEBI" id="CHEBI:30413"/>
    </ligand>
    <ligandPart>
        <name>Fe</name>
        <dbReference type="ChEBI" id="CHEBI:18248"/>
    </ligandPart>
</feature>
<evidence type="ECO:0000313" key="10">
    <source>
        <dbReference type="Proteomes" id="UP000807306"/>
    </source>
</evidence>
<keyword evidence="7" id="KW-0503">Monooxygenase</keyword>
<dbReference type="OrthoDB" id="1844152at2759"/>
<organism evidence="9 10">
    <name type="scientific">Crepidotus variabilis</name>
    <dbReference type="NCBI Taxonomy" id="179855"/>
    <lineage>
        <taxon>Eukaryota</taxon>
        <taxon>Fungi</taxon>
        <taxon>Dikarya</taxon>
        <taxon>Basidiomycota</taxon>
        <taxon>Agaricomycotina</taxon>
        <taxon>Agaricomycetes</taxon>
        <taxon>Agaricomycetidae</taxon>
        <taxon>Agaricales</taxon>
        <taxon>Agaricineae</taxon>
        <taxon>Crepidotaceae</taxon>
        <taxon>Crepidotus</taxon>
    </lineage>
</organism>
<dbReference type="CDD" id="cd11041">
    <property type="entry name" value="CYP503A1-like"/>
    <property type="match status" value="1"/>
</dbReference>
<comment type="similarity">
    <text evidence="2 7">Belongs to the cytochrome P450 family.</text>
</comment>
<evidence type="ECO:0000256" key="5">
    <source>
        <dbReference type="ARBA" id="ARBA00023004"/>
    </source>
</evidence>
<dbReference type="GO" id="GO:0016705">
    <property type="term" value="F:oxidoreductase activity, acting on paired donors, with incorporation or reduction of molecular oxygen"/>
    <property type="evidence" value="ECO:0007669"/>
    <property type="project" value="InterPro"/>
</dbReference>
<dbReference type="InterPro" id="IPR002403">
    <property type="entry name" value="Cyt_P450_E_grp-IV"/>
</dbReference>
<dbReference type="AlphaFoldDB" id="A0A9P6EHE1"/>
<evidence type="ECO:0000256" key="2">
    <source>
        <dbReference type="ARBA" id="ARBA00010617"/>
    </source>
</evidence>
<dbReference type="PRINTS" id="PR00465">
    <property type="entry name" value="EP450IV"/>
</dbReference>
<gene>
    <name evidence="9" type="ORF">CPB83DRAFT_835399</name>
</gene>
<dbReference type="GO" id="GO:0020037">
    <property type="term" value="F:heme binding"/>
    <property type="evidence" value="ECO:0007669"/>
    <property type="project" value="InterPro"/>
</dbReference>
<dbReference type="InterPro" id="IPR001128">
    <property type="entry name" value="Cyt_P450"/>
</dbReference>
<evidence type="ECO:0000256" key="7">
    <source>
        <dbReference type="RuleBase" id="RU000461"/>
    </source>
</evidence>
<keyword evidence="8" id="KW-0472">Membrane</keyword>
<keyword evidence="6 7" id="KW-0349">Heme</keyword>
<comment type="cofactor">
    <cofactor evidence="1 6">
        <name>heme</name>
        <dbReference type="ChEBI" id="CHEBI:30413"/>
    </cofactor>
</comment>
<dbReference type="PANTHER" id="PTHR46206">
    <property type="entry name" value="CYTOCHROME P450"/>
    <property type="match status" value="1"/>
</dbReference>
<keyword evidence="5 6" id="KW-0408">Iron</keyword>
<evidence type="ECO:0000256" key="1">
    <source>
        <dbReference type="ARBA" id="ARBA00001971"/>
    </source>
</evidence>
<dbReference type="Proteomes" id="UP000807306">
    <property type="component" value="Unassembled WGS sequence"/>
</dbReference>
<keyword evidence="3 6" id="KW-0479">Metal-binding</keyword>
<keyword evidence="10" id="KW-1185">Reference proteome</keyword>
<dbReference type="InterPro" id="IPR036396">
    <property type="entry name" value="Cyt_P450_sf"/>
</dbReference>
<evidence type="ECO:0000256" key="4">
    <source>
        <dbReference type="ARBA" id="ARBA00023002"/>
    </source>
</evidence>
<dbReference type="Pfam" id="PF00067">
    <property type="entry name" value="p450"/>
    <property type="match status" value="1"/>
</dbReference>
<dbReference type="InterPro" id="IPR017972">
    <property type="entry name" value="Cyt_P450_CS"/>
</dbReference>
<dbReference type="Gene3D" id="1.10.630.10">
    <property type="entry name" value="Cytochrome P450"/>
    <property type="match status" value="1"/>
</dbReference>
<protein>
    <submittedName>
        <fullName evidence="9">Cytochrome P450</fullName>
    </submittedName>
</protein>
<reference evidence="9" key="1">
    <citation type="submission" date="2020-11" db="EMBL/GenBank/DDBJ databases">
        <authorList>
            <consortium name="DOE Joint Genome Institute"/>
            <person name="Ahrendt S."/>
            <person name="Riley R."/>
            <person name="Andreopoulos W."/>
            <person name="Labutti K."/>
            <person name="Pangilinan J."/>
            <person name="Ruiz-Duenas F.J."/>
            <person name="Barrasa J.M."/>
            <person name="Sanchez-Garcia M."/>
            <person name="Camarero S."/>
            <person name="Miyauchi S."/>
            <person name="Serrano A."/>
            <person name="Linde D."/>
            <person name="Babiker R."/>
            <person name="Drula E."/>
            <person name="Ayuso-Fernandez I."/>
            <person name="Pacheco R."/>
            <person name="Padilla G."/>
            <person name="Ferreira P."/>
            <person name="Barriuso J."/>
            <person name="Kellner H."/>
            <person name="Castanera R."/>
            <person name="Alfaro M."/>
            <person name="Ramirez L."/>
            <person name="Pisabarro A.G."/>
            <person name="Kuo A."/>
            <person name="Tritt A."/>
            <person name="Lipzen A."/>
            <person name="He G."/>
            <person name="Yan M."/>
            <person name="Ng V."/>
            <person name="Cullen D."/>
            <person name="Martin F."/>
            <person name="Rosso M.-N."/>
            <person name="Henrissat B."/>
            <person name="Hibbett D."/>
            <person name="Martinez A.T."/>
            <person name="Grigoriev I.V."/>
        </authorList>
    </citation>
    <scope>NUCLEOTIDE SEQUENCE</scope>
    <source>
        <strain evidence="9">CBS 506.95</strain>
    </source>
</reference>
<feature type="transmembrane region" description="Helical" evidence="8">
    <location>
        <begin position="35"/>
        <end position="53"/>
    </location>
</feature>
<accession>A0A9P6EHE1</accession>
<evidence type="ECO:0000256" key="8">
    <source>
        <dbReference type="SAM" id="Phobius"/>
    </source>
</evidence>
<dbReference type="PRINTS" id="PR00385">
    <property type="entry name" value="P450"/>
</dbReference>
<feature type="transmembrane region" description="Helical" evidence="8">
    <location>
        <begin position="6"/>
        <end position="23"/>
    </location>
</feature>
<evidence type="ECO:0000256" key="3">
    <source>
        <dbReference type="ARBA" id="ARBA00022723"/>
    </source>
</evidence>
<dbReference type="PROSITE" id="PS00086">
    <property type="entry name" value="CYTOCHROME_P450"/>
    <property type="match status" value="1"/>
</dbReference>
<sequence>MLDHQLTAVGFVTVAYFLTLSFFTGRTRKLRHIPTAGFSLPILCLFSAARYVFNARKVIDEALVKRPTSIFKIPFLLEWVVIVHQPVHIEEMRKMPENVLSSLKALDYVFQIAYTLGPHINEDPYHIPIARAQLTRSLPLLVPELHDELVQALKQNIPPTTDWSEVKALDTMMKIISRTSNRAFVGAPLCRNPEWIDLNVQYTLDVIKVASVLRFLPPFIRPFMNKLISQVGKRTDKALELLRPVIRERRTEREQKGENHPDKPLGKVDALSWLMDEAKGKEAEEWYLSSRILTINFAAIHTSSMTFTHALYNIAAYQEYVHPLREEVEEVISREGWTKAALDQMPRIDSFLKESQRLTPMALNLMGRIAMQDYTFSDGTTIPAGTMMAVYVVNDHTSEEFYENPLKFDGFRFVKRREHAVTSGQTEKRFDFVTTGLDSLGFGHGRHACPGRYFASSELKLMLAYIVMNYDVRTVEQGVRPEDLYIIDNCIPNPTAKLLFRCRSA</sequence>
<dbReference type="GO" id="GO:0004497">
    <property type="term" value="F:monooxygenase activity"/>
    <property type="evidence" value="ECO:0007669"/>
    <property type="project" value="UniProtKB-KW"/>
</dbReference>
<evidence type="ECO:0000313" key="9">
    <source>
        <dbReference type="EMBL" id="KAF9528912.1"/>
    </source>
</evidence>
<proteinExistence type="inferred from homology"/>
<evidence type="ECO:0000256" key="6">
    <source>
        <dbReference type="PIRSR" id="PIRSR602403-1"/>
    </source>
</evidence>
<dbReference type="SUPFAM" id="SSF48264">
    <property type="entry name" value="Cytochrome P450"/>
    <property type="match status" value="1"/>
</dbReference>
<dbReference type="EMBL" id="MU157849">
    <property type="protein sequence ID" value="KAF9528912.1"/>
    <property type="molecule type" value="Genomic_DNA"/>
</dbReference>
<keyword evidence="8" id="KW-0812">Transmembrane</keyword>
<keyword evidence="8" id="KW-1133">Transmembrane helix</keyword>